<evidence type="ECO:0000256" key="2">
    <source>
        <dbReference type="SAM" id="MobiDB-lite"/>
    </source>
</evidence>
<feature type="coiled-coil region" evidence="1">
    <location>
        <begin position="107"/>
        <end position="177"/>
    </location>
</feature>
<proteinExistence type="predicted"/>
<keyword evidence="5" id="KW-1185">Reference proteome</keyword>
<evidence type="ECO:0000256" key="1">
    <source>
        <dbReference type="SAM" id="Coils"/>
    </source>
</evidence>
<keyword evidence="3" id="KW-0732">Signal</keyword>
<dbReference type="RefSeq" id="WP_146524424.1">
    <property type="nucleotide sequence ID" value="NZ_SJPV01000001.1"/>
</dbReference>
<feature type="compositionally biased region" description="Basic and acidic residues" evidence="2">
    <location>
        <begin position="381"/>
        <end position="390"/>
    </location>
</feature>
<keyword evidence="1" id="KW-0175">Coiled coil</keyword>
<accession>A0A5C6E5A5</accession>
<feature type="chain" id="PRO_5023100285" description="Chromosome partition protein Smc" evidence="3">
    <location>
        <begin position="27"/>
        <end position="414"/>
    </location>
</feature>
<evidence type="ECO:0000256" key="3">
    <source>
        <dbReference type="SAM" id="SignalP"/>
    </source>
</evidence>
<gene>
    <name evidence="4" type="ORF">Poly41_06360</name>
</gene>
<feature type="signal peptide" evidence="3">
    <location>
        <begin position="1"/>
        <end position="26"/>
    </location>
</feature>
<dbReference type="Proteomes" id="UP000319143">
    <property type="component" value="Unassembled WGS sequence"/>
</dbReference>
<feature type="compositionally biased region" description="Polar residues" evidence="2">
    <location>
        <begin position="391"/>
        <end position="401"/>
    </location>
</feature>
<evidence type="ECO:0000313" key="5">
    <source>
        <dbReference type="Proteomes" id="UP000319143"/>
    </source>
</evidence>
<dbReference type="OrthoDB" id="248844at2"/>
<protein>
    <recommendedName>
        <fullName evidence="6">Chromosome partition protein Smc</fullName>
    </recommendedName>
</protein>
<name>A0A5C6E5A5_9BACT</name>
<comment type="caution">
    <text evidence="4">The sequence shown here is derived from an EMBL/GenBank/DDBJ whole genome shotgun (WGS) entry which is preliminary data.</text>
</comment>
<dbReference type="EMBL" id="SJPV01000001">
    <property type="protein sequence ID" value="TWU42339.1"/>
    <property type="molecule type" value="Genomic_DNA"/>
</dbReference>
<evidence type="ECO:0008006" key="6">
    <source>
        <dbReference type="Google" id="ProtNLM"/>
    </source>
</evidence>
<feature type="region of interest" description="Disordered" evidence="2">
    <location>
        <begin position="375"/>
        <end position="414"/>
    </location>
</feature>
<dbReference type="AlphaFoldDB" id="A0A5C6E5A5"/>
<reference evidence="4 5" key="1">
    <citation type="submission" date="2019-02" db="EMBL/GenBank/DDBJ databases">
        <title>Deep-cultivation of Planctomycetes and their phenomic and genomic characterization uncovers novel biology.</title>
        <authorList>
            <person name="Wiegand S."/>
            <person name="Jogler M."/>
            <person name="Boedeker C."/>
            <person name="Pinto D."/>
            <person name="Vollmers J."/>
            <person name="Rivas-Marin E."/>
            <person name="Kohn T."/>
            <person name="Peeters S.H."/>
            <person name="Heuer A."/>
            <person name="Rast P."/>
            <person name="Oberbeckmann S."/>
            <person name="Bunk B."/>
            <person name="Jeske O."/>
            <person name="Meyerdierks A."/>
            <person name="Storesund J.E."/>
            <person name="Kallscheuer N."/>
            <person name="Luecker S."/>
            <person name="Lage O.M."/>
            <person name="Pohl T."/>
            <person name="Merkel B.J."/>
            <person name="Hornburger P."/>
            <person name="Mueller R.-W."/>
            <person name="Bruemmer F."/>
            <person name="Labrenz M."/>
            <person name="Spormann A.M."/>
            <person name="Op Den Camp H."/>
            <person name="Overmann J."/>
            <person name="Amann R."/>
            <person name="Jetten M.S.M."/>
            <person name="Mascher T."/>
            <person name="Medema M.H."/>
            <person name="Devos D.P."/>
            <person name="Kaster A.-K."/>
            <person name="Ovreas L."/>
            <person name="Rohde M."/>
            <person name="Galperin M.Y."/>
            <person name="Jogler C."/>
        </authorList>
    </citation>
    <scope>NUCLEOTIDE SEQUENCE [LARGE SCALE GENOMIC DNA]</scope>
    <source>
        <strain evidence="4 5">Poly41</strain>
    </source>
</reference>
<sequence precursor="true">MFRNILTTLTLLCGLSLVLPTPSASAAISARFPNCAAIDADLKRLDSQCSTFQSQLVDLDQAAWRFEEGIKVGIKTTSLIRDFDRRLKRLSDRLTPYQSLPHVRTVARHLKKNIDRVQKQVASVRKKADAFERDVLKPAKQRVKNLRQTIAIGRAKLDSCKREIDAYRQALVSATELAKYHPHLTSSLDDVASRSRWTIRTTADGIAQVSAETQKIASSFQIIDGVFAAFSIVHDSVRRSGDTIKGAEELVGKIDSVITKQINIKNPITRQTKRFNVREVLEKPQDIAGIILKPLNKIVDALLDPILSKMKLEIPTPKGLSTLSMTLDQATQIHRDLKNQMQVVESMLSAKLQNAIATFTTQAQNVRTIAEQRIVVPPRQDPPRRAEEKPTQSIADPSPASTRDMPAMFIGFGS</sequence>
<organism evidence="4 5">
    <name type="scientific">Novipirellula artificiosorum</name>
    <dbReference type="NCBI Taxonomy" id="2528016"/>
    <lineage>
        <taxon>Bacteria</taxon>
        <taxon>Pseudomonadati</taxon>
        <taxon>Planctomycetota</taxon>
        <taxon>Planctomycetia</taxon>
        <taxon>Pirellulales</taxon>
        <taxon>Pirellulaceae</taxon>
        <taxon>Novipirellula</taxon>
    </lineage>
</organism>
<evidence type="ECO:0000313" key="4">
    <source>
        <dbReference type="EMBL" id="TWU42339.1"/>
    </source>
</evidence>